<proteinExistence type="predicted"/>
<keyword evidence="10" id="KW-1133">Transmembrane helix</keyword>
<dbReference type="PROSITE" id="PS51691">
    <property type="entry name" value="PEPTIDASE_S6"/>
    <property type="match status" value="1"/>
</dbReference>
<evidence type="ECO:0000259" key="11">
    <source>
        <dbReference type="PROSITE" id="PS51691"/>
    </source>
</evidence>
<protein>
    <submittedName>
        <fullName evidence="12">Autotransporter outer membrane beta-barrel domain-containing protein</fullName>
    </submittedName>
</protein>
<dbReference type="Pfam" id="PF24078">
    <property type="entry name" value="Beta-sol_PIC_HAP1_IgA0_2nd"/>
    <property type="match status" value="1"/>
</dbReference>
<dbReference type="InterPro" id="IPR057393">
    <property type="entry name" value="PIC_HAP1_IgA0_b-sol2"/>
</dbReference>
<evidence type="ECO:0000256" key="8">
    <source>
        <dbReference type="ARBA" id="ARBA00023136"/>
    </source>
</evidence>
<sequence>MNKIYALKYSYITGGLIAVSELCKNVKKGSKKTNTLLTLAISGIIPAVLSAPAFSAIVRNDIPYQTFRDFAENKGDFQPGNTNIAIKNNSGTIIGYLDKAPMPDFSSVSISATLLNPGEHTLYSPEYIVTAKHVNGDANGVTKVSFGYAQNEYSVIATKNNNSWLTDIKTLRLNKLVTEVSPAEISTSGTKGNAYNHGGKYSAFYRIGGGDKYTQNSSGQRTKVNGKFLLGGTVGHLWSYNNGMMIHTDTAKLFDTSNQGILANYLITGDSGSPLFGFNKETNKWELVAVTSSMTKEGNQWAVISQDFLKQQPISDFANFIDADKEINPFKWTYDVKSGIGKITGEFGYYTMRGIKNNDLNAGKNIYLTGDDGKIELVNNVTQGAGYLHFAGNYSVSTENNSTWTGGGILVEEGKTVNWGINGVTGDNLHKVGPGTLIINGTGENKGGLKIGDGLVVLNQQADANNKVQAASSLNISSGRATVQLADKNQINPDNISWGYRGGNLDLNGSDITFKRLNAADFGAVISNSSSDSSTVTLNLQSLNPDEISVNIKTISIKGGTGIPGDLFYDSDTKRYLILKKSSYAPLFLDQKNKSVWTDAGTNKTAAINLVKSQKIASSSKPYMYHGQLLGNINADIPSLAGDDVITFDGAINIDGNMKKNGGMIIFQGHPFLHAGKSVSASQSDWETRQFSLNELYLTNSDFHLSRNADMSGDIIATDKSTVTLGSDKVYIDKNDGTGNGIDSVAGTSQPQSDSDISSFSGVVQSDNSAIILNNRFSGEIAASNNSTVTINSSDVTFNSGASISQDSILRLNEGAKVTAPGWVVNKGKIDIEKNANLILQGYPVYQSFVPTYHDIGNVSMNGDGATLTAGDYAMFSGDIVAAENTSIKLNLGSDNSTLSELTPDPELATLMFDKYNTSWTGSISAPSGEASMVNTVWRMTNDSKLNKINADNSLTVFSSDNNKFSTLTVNELTTNNSTFVMRSGKNNSDKLIVNNKLDGKNNNLLVDYVENDGKEKALNHILISAPKGTATDIFNAQTQTVGFSDVTPIIEEKTSDENTTWILKGFNSVENRTAAQKAGNFMSAGYKNFLAEVNNLNKRMGDLRDINGEAGAWARIMSGAGSAGGGYSDNYTHVQIG</sequence>
<evidence type="ECO:0000313" key="12">
    <source>
        <dbReference type="EMBL" id="MWL45860.1"/>
    </source>
</evidence>
<evidence type="ECO:0000256" key="9">
    <source>
        <dbReference type="ARBA" id="ARBA00023237"/>
    </source>
</evidence>
<evidence type="ECO:0000256" key="7">
    <source>
        <dbReference type="ARBA" id="ARBA00022729"/>
    </source>
</evidence>
<evidence type="ECO:0000256" key="5">
    <source>
        <dbReference type="ARBA" id="ARBA00022525"/>
    </source>
</evidence>
<dbReference type="Gene3D" id="2.40.10.120">
    <property type="match status" value="1"/>
</dbReference>
<name>A0A6L6ZYJ4_ECOLX</name>
<evidence type="ECO:0000256" key="1">
    <source>
        <dbReference type="ARBA" id="ARBA00004196"/>
    </source>
</evidence>
<dbReference type="Gene3D" id="2.40.128.130">
    <property type="entry name" value="Autotransporter beta-domain"/>
    <property type="match status" value="1"/>
</dbReference>
<dbReference type="SUPFAM" id="SSF51126">
    <property type="entry name" value="Pectin lyase-like"/>
    <property type="match status" value="1"/>
</dbReference>
<evidence type="ECO:0000256" key="10">
    <source>
        <dbReference type="SAM" id="Phobius"/>
    </source>
</evidence>
<dbReference type="InterPro" id="IPR011050">
    <property type="entry name" value="Pectin_lyase_fold/virulence"/>
</dbReference>
<dbReference type="GO" id="GO:0006508">
    <property type="term" value="P:proteolysis"/>
    <property type="evidence" value="ECO:0007669"/>
    <property type="project" value="InterPro"/>
</dbReference>
<dbReference type="GO" id="GO:0005576">
    <property type="term" value="C:extracellular region"/>
    <property type="evidence" value="ECO:0007669"/>
    <property type="project" value="UniProtKB-SubCell"/>
</dbReference>
<dbReference type="GO" id="GO:0004252">
    <property type="term" value="F:serine-type endopeptidase activity"/>
    <property type="evidence" value="ECO:0007669"/>
    <property type="project" value="InterPro"/>
</dbReference>
<dbReference type="InterPro" id="IPR000710">
    <property type="entry name" value="Peptidase_S6"/>
</dbReference>
<evidence type="ECO:0000313" key="13">
    <source>
        <dbReference type="Proteomes" id="UP000487258"/>
    </source>
</evidence>
<dbReference type="CDD" id="cd01343">
    <property type="entry name" value="PL1_Passenger_AT"/>
    <property type="match status" value="1"/>
</dbReference>
<dbReference type="InterPro" id="IPR009003">
    <property type="entry name" value="Peptidase_S1_PA"/>
</dbReference>
<accession>A0A6L6ZYJ4</accession>
<dbReference type="InterPro" id="IPR036709">
    <property type="entry name" value="Autotransporte_beta_dom_sf"/>
</dbReference>
<reference evidence="12 13" key="1">
    <citation type="submission" date="2019-12" db="EMBL/GenBank/DDBJ databases">
        <title>Enteriobacteria Tanzani isolates_10432.</title>
        <authorList>
            <person name="Subbiah M."/>
            <person name="Call D."/>
        </authorList>
    </citation>
    <scope>NUCLEOTIDE SEQUENCE [LARGE SCALE GENOMIC DNA]</scope>
    <source>
        <strain evidence="12 13">10432wF6</strain>
    </source>
</reference>
<evidence type="ECO:0000256" key="2">
    <source>
        <dbReference type="ARBA" id="ARBA00004442"/>
    </source>
</evidence>
<evidence type="ECO:0000256" key="4">
    <source>
        <dbReference type="ARBA" id="ARBA00022452"/>
    </source>
</evidence>
<dbReference type="PANTHER" id="PTHR12338:SF9">
    <property type="entry name" value="IMMUNOGLOBULIN A1 PROTEASE AUTOTRANSPORTER"/>
    <property type="match status" value="1"/>
</dbReference>
<dbReference type="InterPro" id="IPR012332">
    <property type="entry name" value="Autotransporter_pectin_lyase_C"/>
</dbReference>
<organism evidence="12 13">
    <name type="scientific">Escherichia coli</name>
    <dbReference type="NCBI Taxonomy" id="562"/>
    <lineage>
        <taxon>Bacteria</taxon>
        <taxon>Pseudomonadati</taxon>
        <taxon>Pseudomonadota</taxon>
        <taxon>Gammaproteobacteria</taxon>
        <taxon>Enterobacterales</taxon>
        <taxon>Enterobacteriaceae</taxon>
        <taxon>Escherichia</taxon>
    </lineage>
</organism>
<keyword evidence="4" id="KW-1134">Transmembrane beta strand</keyword>
<comment type="subcellular location">
    <subcellularLocation>
        <location evidence="1">Cell envelope</location>
    </subcellularLocation>
    <subcellularLocation>
        <location evidence="2">Cell outer membrane</location>
    </subcellularLocation>
    <subcellularLocation>
        <location evidence="3">Secreted</location>
    </subcellularLocation>
</comment>
<dbReference type="RefSeq" id="WP_160445508.1">
    <property type="nucleotide sequence ID" value="NZ_WTMY01000069.1"/>
</dbReference>
<feature type="transmembrane region" description="Helical" evidence="10">
    <location>
        <begin position="35"/>
        <end position="58"/>
    </location>
</feature>
<dbReference type="GO" id="GO:0009279">
    <property type="term" value="C:cell outer membrane"/>
    <property type="evidence" value="ECO:0007669"/>
    <property type="project" value="UniProtKB-SubCell"/>
</dbReference>
<keyword evidence="7" id="KW-0732">Signal</keyword>
<gene>
    <name evidence="12" type="ORF">GQM04_10075</name>
</gene>
<dbReference type="AlphaFoldDB" id="A0A6L6ZYJ4"/>
<comment type="caution">
    <text evidence="12">The sequence shown here is derived from an EMBL/GenBank/DDBJ whole genome shotgun (WGS) entry which is preliminary data.</text>
</comment>
<dbReference type="Pfam" id="PF02395">
    <property type="entry name" value="Peptidase_S6"/>
    <property type="match status" value="1"/>
</dbReference>
<dbReference type="InterPro" id="IPR050909">
    <property type="entry name" value="Bact_Autotransporter_VF"/>
</dbReference>
<evidence type="ECO:0000256" key="6">
    <source>
        <dbReference type="ARBA" id="ARBA00022692"/>
    </source>
</evidence>
<keyword evidence="5" id="KW-0964">Secreted</keyword>
<keyword evidence="8 10" id="KW-0472">Membrane</keyword>
<dbReference type="Proteomes" id="UP000487258">
    <property type="component" value="Unassembled WGS sequence"/>
</dbReference>
<evidence type="ECO:0000256" key="3">
    <source>
        <dbReference type="ARBA" id="ARBA00004613"/>
    </source>
</evidence>
<feature type="domain" description="Peptidase S6" evidence="11">
    <location>
        <begin position="56"/>
        <end position="311"/>
    </location>
</feature>
<dbReference type="EMBL" id="WTMY01000069">
    <property type="protein sequence ID" value="MWL45860.1"/>
    <property type="molecule type" value="Genomic_DNA"/>
</dbReference>
<dbReference type="SUPFAM" id="SSF50494">
    <property type="entry name" value="Trypsin-like serine proteases"/>
    <property type="match status" value="1"/>
</dbReference>
<dbReference type="PRINTS" id="PR00921">
    <property type="entry name" value="IGASERPTASE"/>
</dbReference>
<dbReference type="InterPro" id="IPR030396">
    <property type="entry name" value="Peptidase_S6_dom"/>
</dbReference>
<dbReference type="Gene3D" id="2.160.20.20">
    <property type="match status" value="1"/>
</dbReference>
<dbReference type="PANTHER" id="PTHR12338">
    <property type="entry name" value="AUTOTRANSPORTER"/>
    <property type="match status" value="1"/>
</dbReference>
<keyword evidence="6 10" id="KW-0812">Transmembrane</keyword>
<feature type="non-terminal residue" evidence="12">
    <location>
        <position position="1138"/>
    </location>
</feature>
<keyword evidence="9" id="KW-0998">Cell outer membrane</keyword>